<feature type="domain" description="GH26" evidence="6">
    <location>
        <begin position="80"/>
        <end position="444"/>
    </location>
</feature>
<sequence>MKKQFLKAAVVCALIGGVIPVLAVAESRDSPIVNDPNQKVYIERTVYADNAKAKKEAPTSNQLVKLAPAFARLADPNATPETLSLYSYLAALSKTDNTIFGHQNDAHHKMFRINSGTNSDIKDVTGSLAGIIGIDALSLTGSELTLTPKEKAKGITLVDKAAAISIKAADEGGIITLSMHMPNFELIKERGKKSDGTYDYSGYSPNEFKGDIVRRILPGGDLNEIYNGYLDLVADYAQRLQAAKVPVIFRPLHEHNGGWFWWGAKYCSSEQFVELFQYTVKYMRDTKQVHNFLYAISPNGPFKTPGEYLDRYPGNRYVDIMGFDTYDDNPPGLPKNDPWFRDFETSLQVVAEAAKSCGKLPALTEVGVRQGGSLAVAGNKDKRWFSDVSVLVRKYHLPYFMTWSNFEKEQHNFFAPYMVSDTRGHEMINDFIDFYNEPSSIFADGITYKDMPQPKVMNK</sequence>
<organism evidence="7 8">
    <name type="scientific">Propionispora vibrioides</name>
    <dbReference type="NCBI Taxonomy" id="112903"/>
    <lineage>
        <taxon>Bacteria</taxon>
        <taxon>Bacillati</taxon>
        <taxon>Bacillota</taxon>
        <taxon>Negativicutes</taxon>
        <taxon>Selenomonadales</taxon>
        <taxon>Sporomusaceae</taxon>
        <taxon>Propionispora</taxon>
    </lineage>
</organism>
<name>A0A1H8VHP0_9FIRM</name>
<dbReference type="SUPFAM" id="SSF51445">
    <property type="entry name" value="(Trans)glycosidases"/>
    <property type="match status" value="1"/>
</dbReference>
<dbReference type="AlphaFoldDB" id="A0A1H8VHP0"/>
<dbReference type="Gene3D" id="3.20.20.80">
    <property type="entry name" value="Glycosidases"/>
    <property type="match status" value="1"/>
</dbReference>
<dbReference type="RefSeq" id="WP_091746915.1">
    <property type="nucleotide sequence ID" value="NZ_FODY01000011.1"/>
</dbReference>
<dbReference type="GO" id="GO:0006080">
    <property type="term" value="P:substituted mannan metabolic process"/>
    <property type="evidence" value="ECO:0007669"/>
    <property type="project" value="InterPro"/>
</dbReference>
<dbReference type="Pfam" id="PF02156">
    <property type="entry name" value="Glyco_hydro_26"/>
    <property type="match status" value="1"/>
</dbReference>
<evidence type="ECO:0000313" key="8">
    <source>
        <dbReference type="Proteomes" id="UP000198847"/>
    </source>
</evidence>
<dbReference type="InterPro" id="IPR000805">
    <property type="entry name" value="Glyco_hydro_26"/>
</dbReference>
<dbReference type="PANTHER" id="PTHR40079:SF4">
    <property type="entry name" value="GH26 DOMAIN-CONTAINING PROTEIN-RELATED"/>
    <property type="match status" value="1"/>
</dbReference>
<evidence type="ECO:0000256" key="4">
    <source>
        <dbReference type="PROSITE-ProRule" id="PRU01100"/>
    </source>
</evidence>
<dbReference type="GO" id="GO:0016985">
    <property type="term" value="F:mannan endo-1,4-beta-mannosidase activity"/>
    <property type="evidence" value="ECO:0007669"/>
    <property type="project" value="InterPro"/>
</dbReference>
<evidence type="ECO:0000259" key="6">
    <source>
        <dbReference type="PROSITE" id="PS51764"/>
    </source>
</evidence>
<feature type="active site" description="Nucleophile" evidence="4">
    <location>
        <position position="365"/>
    </location>
</feature>
<feature type="signal peptide" evidence="5">
    <location>
        <begin position="1"/>
        <end position="23"/>
    </location>
</feature>
<keyword evidence="3 4" id="KW-0326">Glycosidase</keyword>
<dbReference type="PANTHER" id="PTHR40079">
    <property type="entry name" value="MANNAN ENDO-1,4-BETA-MANNOSIDASE E-RELATED"/>
    <property type="match status" value="1"/>
</dbReference>
<dbReference type="PROSITE" id="PS51764">
    <property type="entry name" value="GH26"/>
    <property type="match status" value="1"/>
</dbReference>
<dbReference type="PRINTS" id="PR00739">
    <property type="entry name" value="GLHYDRLASE26"/>
</dbReference>
<evidence type="ECO:0000256" key="5">
    <source>
        <dbReference type="SAM" id="SignalP"/>
    </source>
</evidence>
<dbReference type="EMBL" id="FODY01000011">
    <property type="protein sequence ID" value="SEP14800.1"/>
    <property type="molecule type" value="Genomic_DNA"/>
</dbReference>
<dbReference type="OrthoDB" id="9802773at2"/>
<keyword evidence="8" id="KW-1185">Reference proteome</keyword>
<evidence type="ECO:0000256" key="2">
    <source>
        <dbReference type="ARBA" id="ARBA00022801"/>
    </source>
</evidence>
<keyword evidence="2 4" id="KW-0378">Hydrolase</keyword>
<dbReference type="InterPro" id="IPR017853">
    <property type="entry name" value="GH"/>
</dbReference>
<feature type="active site" description="Proton donor" evidence="4">
    <location>
        <position position="254"/>
    </location>
</feature>
<reference evidence="7 8" key="1">
    <citation type="submission" date="2016-10" db="EMBL/GenBank/DDBJ databases">
        <authorList>
            <person name="de Groot N.N."/>
        </authorList>
    </citation>
    <scope>NUCLEOTIDE SEQUENCE [LARGE SCALE GENOMIC DNA]</scope>
    <source>
        <strain evidence="7 8">DSM 13305</strain>
    </source>
</reference>
<evidence type="ECO:0000256" key="3">
    <source>
        <dbReference type="ARBA" id="ARBA00023295"/>
    </source>
</evidence>
<evidence type="ECO:0000256" key="1">
    <source>
        <dbReference type="ARBA" id="ARBA00007754"/>
    </source>
</evidence>
<dbReference type="InterPro" id="IPR022790">
    <property type="entry name" value="GH26_dom"/>
</dbReference>
<gene>
    <name evidence="7" type="ORF">SAMN04490178_11192</name>
</gene>
<dbReference type="Proteomes" id="UP000198847">
    <property type="component" value="Unassembled WGS sequence"/>
</dbReference>
<proteinExistence type="inferred from homology"/>
<comment type="similarity">
    <text evidence="1 4">Belongs to the glycosyl hydrolase 26 family.</text>
</comment>
<dbReference type="STRING" id="112903.SAMN04490178_11192"/>
<accession>A0A1H8VHP0</accession>
<keyword evidence="5" id="KW-0732">Signal</keyword>
<protein>
    <submittedName>
        <fullName evidence="7">Mannan endo-1,4-beta-mannosidase</fullName>
    </submittedName>
</protein>
<feature type="chain" id="PRO_5038530564" evidence="5">
    <location>
        <begin position="24"/>
        <end position="459"/>
    </location>
</feature>
<evidence type="ECO:0000313" key="7">
    <source>
        <dbReference type="EMBL" id="SEP14800.1"/>
    </source>
</evidence>